<dbReference type="AlphaFoldDB" id="A0AAE1V4K6"/>
<protein>
    <submittedName>
        <fullName evidence="2">Uncharacterized protein</fullName>
    </submittedName>
</protein>
<proteinExistence type="predicted"/>
<dbReference type="GO" id="GO:0005634">
    <property type="term" value="C:nucleus"/>
    <property type="evidence" value="ECO:0007669"/>
    <property type="project" value="TreeGrafter"/>
</dbReference>
<dbReference type="PANTHER" id="PTHR28626">
    <property type="entry name" value="SRR1-LIKE PROTEIN"/>
    <property type="match status" value="1"/>
</dbReference>
<feature type="region of interest" description="Disordered" evidence="1">
    <location>
        <begin position="158"/>
        <end position="185"/>
    </location>
</feature>
<evidence type="ECO:0000313" key="3">
    <source>
        <dbReference type="Proteomes" id="UP001291623"/>
    </source>
</evidence>
<reference evidence="2" key="1">
    <citation type="submission" date="2023-12" db="EMBL/GenBank/DDBJ databases">
        <title>Genome assembly of Anisodus tanguticus.</title>
        <authorList>
            <person name="Wang Y.-J."/>
        </authorList>
    </citation>
    <scope>NUCLEOTIDE SEQUENCE</scope>
    <source>
        <strain evidence="2">KB-2021</strain>
        <tissue evidence="2">Leaf</tissue>
    </source>
</reference>
<accession>A0AAE1V4K6</accession>
<sequence>MESNVYFHIQDEVERLLKEVGLMMKNADNSELYAGMRLDLEWNETFQQHLSRLLGSHSHVQVVIYALGSMEYRFQGGAAALMLHLKNMTHWTTGVATPSCSVAAPWWSVAKLMHFLKLKGYCLSGATTLMISAATPPPMEDDTMVVPHSIQEIHENDIPESSQGDGLSNTQRPSNNQNATNTETNSATAERILPFIIEIDIKTRHEEIYTNVFSRFAWHFFDVGPNMNMETSLPGTGFPSNLDSSWRIYLPTKFEFTSENLMNTALLRRANNVDSRNKVLHLYFVTQVKSSDDLHVHVSPFFN</sequence>
<dbReference type="EMBL" id="JAVYJV010000013">
    <property type="protein sequence ID" value="KAK4356183.1"/>
    <property type="molecule type" value="Genomic_DNA"/>
</dbReference>
<keyword evidence="3" id="KW-1185">Reference proteome</keyword>
<dbReference type="GO" id="GO:0005737">
    <property type="term" value="C:cytoplasm"/>
    <property type="evidence" value="ECO:0007669"/>
    <property type="project" value="TreeGrafter"/>
</dbReference>
<organism evidence="2 3">
    <name type="scientific">Anisodus tanguticus</name>
    <dbReference type="NCBI Taxonomy" id="243964"/>
    <lineage>
        <taxon>Eukaryota</taxon>
        <taxon>Viridiplantae</taxon>
        <taxon>Streptophyta</taxon>
        <taxon>Embryophyta</taxon>
        <taxon>Tracheophyta</taxon>
        <taxon>Spermatophyta</taxon>
        <taxon>Magnoliopsida</taxon>
        <taxon>eudicotyledons</taxon>
        <taxon>Gunneridae</taxon>
        <taxon>Pentapetalae</taxon>
        <taxon>asterids</taxon>
        <taxon>lamiids</taxon>
        <taxon>Solanales</taxon>
        <taxon>Solanaceae</taxon>
        <taxon>Solanoideae</taxon>
        <taxon>Hyoscyameae</taxon>
        <taxon>Anisodus</taxon>
    </lineage>
</organism>
<evidence type="ECO:0000313" key="2">
    <source>
        <dbReference type="EMBL" id="KAK4356183.1"/>
    </source>
</evidence>
<dbReference type="InterPro" id="IPR040044">
    <property type="entry name" value="SRR1L"/>
</dbReference>
<dbReference type="Proteomes" id="UP001291623">
    <property type="component" value="Unassembled WGS sequence"/>
</dbReference>
<feature type="compositionally biased region" description="Low complexity" evidence="1">
    <location>
        <begin position="174"/>
        <end position="185"/>
    </location>
</feature>
<comment type="caution">
    <text evidence="2">The sequence shown here is derived from an EMBL/GenBank/DDBJ whole genome shotgun (WGS) entry which is preliminary data.</text>
</comment>
<dbReference type="PANTHER" id="PTHR28626:SF4">
    <property type="entry name" value="PROTEIN SENSITIVITY TO RED LIGHT REDUCED 1-LIKE"/>
    <property type="match status" value="1"/>
</dbReference>
<evidence type="ECO:0000256" key="1">
    <source>
        <dbReference type="SAM" id="MobiDB-lite"/>
    </source>
</evidence>
<name>A0AAE1V4K6_9SOLA</name>
<feature type="compositionally biased region" description="Polar residues" evidence="1">
    <location>
        <begin position="159"/>
        <end position="173"/>
    </location>
</feature>
<gene>
    <name evidence="2" type="ORF">RND71_025154</name>
</gene>